<dbReference type="Proteomes" id="UP001198830">
    <property type="component" value="Unassembled WGS sequence"/>
</dbReference>
<protein>
    <submittedName>
        <fullName evidence="2">Metal/formaldehyde-sensitive transcriptional repressor</fullName>
    </submittedName>
</protein>
<dbReference type="EMBL" id="JAJGNP010000018">
    <property type="protein sequence ID" value="MCC4234340.1"/>
    <property type="molecule type" value="Genomic_DNA"/>
</dbReference>
<dbReference type="Gene3D" id="1.20.58.1000">
    <property type="entry name" value="Metal-sensitive repressor, helix protomer"/>
    <property type="match status" value="1"/>
</dbReference>
<dbReference type="InterPro" id="IPR038390">
    <property type="entry name" value="Metal_Tscrpt_repr_sf"/>
</dbReference>
<dbReference type="PANTHER" id="PTHR33677:SF5">
    <property type="entry name" value="TRANSCRIPTIONAL REPRESSOR FRMR"/>
    <property type="match status" value="1"/>
</dbReference>
<comment type="caution">
    <text evidence="2">The sequence shown here is derived from an EMBL/GenBank/DDBJ whole genome shotgun (WGS) entry which is preliminary data.</text>
</comment>
<accession>A0ABS8H703</accession>
<dbReference type="CDD" id="cd10153">
    <property type="entry name" value="RcnR-FrmR-like_DUF156"/>
    <property type="match status" value="1"/>
</dbReference>
<proteinExistence type="inferred from homology"/>
<evidence type="ECO:0000313" key="2">
    <source>
        <dbReference type="EMBL" id="MCC4234340.1"/>
    </source>
</evidence>
<gene>
    <name evidence="2" type="ORF">LL253_16815</name>
</gene>
<comment type="similarity">
    <text evidence="1">Belongs to the FrmR/RcnR family.</text>
</comment>
<evidence type="ECO:0000313" key="3">
    <source>
        <dbReference type="Proteomes" id="UP001198830"/>
    </source>
</evidence>
<dbReference type="InterPro" id="IPR003735">
    <property type="entry name" value="Metal_Tscrpt_repr"/>
</dbReference>
<organism evidence="2 3">
    <name type="scientific">Sphingobium soli</name>
    <dbReference type="NCBI Taxonomy" id="1591116"/>
    <lineage>
        <taxon>Bacteria</taxon>
        <taxon>Pseudomonadati</taxon>
        <taxon>Pseudomonadota</taxon>
        <taxon>Alphaproteobacteria</taxon>
        <taxon>Sphingomonadales</taxon>
        <taxon>Sphingomonadaceae</taxon>
        <taxon>Sphingobium</taxon>
    </lineage>
</organism>
<reference evidence="2 3" key="1">
    <citation type="submission" date="2021-10" db="EMBL/GenBank/DDBJ databases">
        <title>The diversity and Nitrogen Metabolism of Culturable Nitrate-Utilizing Bacteria Within the Oxygen Minimum Zone of the Changjiang (Yangtze River)Estuary.</title>
        <authorList>
            <person name="Zhang D."/>
            <person name="Zheng J."/>
            <person name="Liu S."/>
            <person name="He W."/>
        </authorList>
    </citation>
    <scope>NUCLEOTIDE SEQUENCE [LARGE SCALE GENOMIC DNA]</scope>
    <source>
        <strain evidence="2 3">FXH275-2</strain>
    </source>
</reference>
<sequence length="90" mass="9847">MHIVEDREKLLARTRRIAGQIAAVERQLAGDADCSQTLQLVASVRGAVGSLMEELIEQHMRAHVARPGLSDVARAAAAEEMLALIRRYGK</sequence>
<evidence type="ECO:0000256" key="1">
    <source>
        <dbReference type="ARBA" id="ARBA00005260"/>
    </source>
</evidence>
<dbReference type="RefSeq" id="WP_009822852.1">
    <property type="nucleotide sequence ID" value="NZ_JAJGNP010000018.1"/>
</dbReference>
<keyword evidence="3" id="KW-1185">Reference proteome</keyword>
<dbReference type="PANTHER" id="PTHR33677">
    <property type="entry name" value="TRANSCRIPTIONAL REPRESSOR FRMR-RELATED"/>
    <property type="match status" value="1"/>
</dbReference>
<name>A0ABS8H703_9SPHN</name>
<dbReference type="Pfam" id="PF02583">
    <property type="entry name" value="Trns_repr_metal"/>
    <property type="match status" value="1"/>
</dbReference>